<evidence type="ECO:0000313" key="11">
    <source>
        <dbReference type="EMBL" id="MFK9091003.1"/>
    </source>
</evidence>
<dbReference type="PANTHER" id="PTHR42713:SF3">
    <property type="entry name" value="TRANSCRIPTIONAL REGULATORY PROTEIN HPTR"/>
    <property type="match status" value="1"/>
</dbReference>
<dbReference type="SUPFAM" id="SSF52172">
    <property type="entry name" value="CheY-like"/>
    <property type="match status" value="1"/>
</dbReference>
<dbReference type="InterPro" id="IPR009057">
    <property type="entry name" value="Homeodomain-like_sf"/>
</dbReference>
<evidence type="ECO:0000256" key="8">
    <source>
        <dbReference type="PROSITE-ProRule" id="PRU00169"/>
    </source>
</evidence>
<accession>A0ABW8RC28</accession>
<dbReference type="Proteomes" id="UP001623041">
    <property type="component" value="Unassembled WGS sequence"/>
</dbReference>
<evidence type="ECO:0000259" key="9">
    <source>
        <dbReference type="PROSITE" id="PS01124"/>
    </source>
</evidence>
<comment type="caution">
    <text evidence="11">The sequence shown here is derived from an EMBL/GenBank/DDBJ whole genome shotgun (WGS) entry which is preliminary data.</text>
</comment>
<reference evidence="11 12" key="1">
    <citation type="submission" date="2024-11" db="EMBL/GenBank/DDBJ databases">
        <authorList>
            <person name="Lucas J.A."/>
        </authorList>
    </citation>
    <scope>NUCLEOTIDE SEQUENCE [LARGE SCALE GENOMIC DNA]</scope>
    <source>
        <strain evidence="11 12">Z 5.4</strain>
    </source>
</reference>
<dbReference type="Gene3D" id="3.40.50.2300">
    <property type="match status" value="1"/>
</dbReference>
<keyword evidence="4" id="KW-0902">Two-component regulatory system</keyword>
<feature type="modified residue" description="4-aspartylphosphate" evidence="8">
    <location>
        <position position="54"/>
    </location>
</feature>
<dbReference type="SMART" id="SM00342">
    <property type="entry name" value="HTH_ARAC"/>
    <property type="match status" value="1"/>
</dbReference>
<feature type="domain" description="Response regulatory" evidence="10">
    <location>
        <begin position="2"/>
        <end position="119"/>
    </location>
</feature>
<evidence type="ECO:0000256" key="1">
    <source>
        <dbReference type="ARBA" id="ARBA00004496"/>
    </source>
</evidence>
<dbReference type="PROSITE" id="PS01124">
    <property type="entry name" value="HTH_ARAC_FAMILY_2"/>
    <property type="match status" value="1"/>
</dbReference>
<dbReference type="InterPro" id="IPR018060">
    <property type="entry name" value="HTH_AraC"/>
</dbReference>
<dbReference type="PROSITE" id="PS50110">
    <property type="entry name" value="RESPONSE_REGULATORY"/>
    <property type="match status" value="1"/>
</dbReference>
<dbReference type="InterPro" id="IPR020449">
    <property type="entry name" value="Tscrpt_reg_AraC-type_HTH"/>
</dbReference>
<dbReference type="InterPro" id="IPR018062">
    <property type="entry name" value="HTH_AraC-typ_CS"/>
</dbReference>
<dbReference type="SMART" id="SM00448">
    <property type="entry name" value="REC"/>
    <property type="match status" value="1"/>
</dbReference>
<gene>
    <name evidence="11" type="ORF">ACJEBI_05880</name>
</gene>
<name>A0ABW8RC28_9BACI</name>
<keyword evidence="2" id="KW-0963">Cytoplasm</keyword>
<evidence type="ECO:0000256" key="4">
    <source>
        <dbReference type="ARBA" id="ARBA00023012"/>
    </source>
</evidence>
<dbReference type="Pfam" id="PF12833">
    <property type="entry name" value="HTH_18"/>
    <property type="match status" value="1"/>
</dbReference>
<keyword evidence="6" id="KW-0238">DNA-binding</keyword>
<evidence type="ECO:0000256" key="5">
    <source>
        <dbReference type="ARBA" id="ARBA00023015"/>
    </source>
</evidence>
<dbReference type="InterPro" id="IPR001789">
    <property type="entry name" value="Sig_transdc_resp-reg_receiver"/>
</dbReference>
<dbReference type="RefSeq" id="WP_406579685.1">
    <property type="nucleotide sequence ID" value="NZ_JBJHQH010000003.1"/>
</dbReference>
<dbReference type="CDD" id="cd17536">
    <property type="entry name" value="REC_YesN-like"/>
    <property type="match status" value="1"/>
</dbReference>
<keyword evidence="12" id="KW-1185">Reference proteome</keyword>
<dbReference type="PROSITE" id="PS00041">
    <property type="entry name" value="HTH_ARAC_FAMILY_1"/>
    <property type="match status" value="1"/>
</dbReference>
<dbReference type="InterPro" id="IPR041522">
    <property type="entry name" value="CdaR_GGDEF"/>
</dbReference>
<dbReference type="InterPro" id="IPR051552">
    <property type="entry name" value="HptR"/>
</dbReference>
<dbReference type="Pfam" id="PF17853">
    <property type="entry name" value="GGDEF_2"/>
    <property type="match status" value="1"/>
</dbReference>
<comment type="subcellular location">
    <subcellularLocation>
        <location evidence="1">Cytoplasm</location>
    </subcellularLocation>
</comment>
<evidence type="ECO:0000256" key="7">
    <source>
        <dbReference type="ARBA" id="ARBA00023163"/>
    </source>
</evidence>
<dbReference type="SUPFAM" id="SSF46689">
    <property type="entry name" value="Homeodomain-like"/>
    <property type="match status" value="2"/>
</dbReference>
<keyword evidence="3 8" id="KW-0597">Phosphoprotein</keyword>
<protein>
    <submittedName>
        <fullName evidence="11">Response regulator</fullName>
    </submittedName>
</protein>
<feature type="domain" description="HTH araC/xylS-type" evidence="9">
    <location>
        <begin position="426"/>
        <end position="524"/>
    </location>
</feature>
<evidence type="ECO:0000256" key="2">
    <source>
        <dbReference type="ARBA" id="ARBA00022490"/>
    </source>
</evidence>
<dbReference type="PANTHER" id="PTHR42713">
    <property type="entry name" value="HISTIDINE KINASE-RELATED"/>
    <property type="match status" value="1"/>
</dbReference>
<keyword evidence="7" id="KW-0804">Transcription</keyword>
<evidence type="ECO:0000313" key="12">
    <source>
        <dbReference type="Proteomes" id="UP001623041"/>
    </source>
</evidence>
<dbReference type="InterPro" id="IPR011006">
    <property type="entry name" value="CheY-like_superfamily"/>
</dbReference>
<dbReference type="Gene3D" id="1.10.10.60">
    <property type="entry name" value="Homeodomain-like"/>
    <property type="match status" value="2"/>
</dbReference>
<evidence type="ECO:0000256" key="6">
    <source>
        <dbReference type="ARBA" id="ARBA00023125"/>
    </source>
</evidence>
<evidence type="ECO:0000259" key="10">
    <source>
        <dbReference type="PROSITE" id="PS50110"/>
    </source>
</evidence>
<dbReference type="PRINTS" id="PR00032">
    <property type="entry name" value="HTHARAC"/>
</dbReference>
<proteinExistence type="predicted"/>
<organism evidence="11 12">
    <name type="scientific">Bacillus salipaludis</name>
    <dbReference type="NCBI Taxonomy" id="2547811"/>
    <lineage>
        <taxon>Bacteria</taxon>
        <taxon>Bacillati</taxon>
        <taxon>Bacillota</taxon>
        <taxon>Bacilli</taxon>
        <taxon>Bacillales</taxon>
        <taxon>Bacillaceae</taxon>
        <taxon>Bacillus</taxon>
    </lineage>
</organism>
<dbReference type="Pfam" id="PF00072">
    <property type="entry name" value="Response_reg"/>
    <property type="match status" value="1"/>
</dbReference>
<evidence type="ECO:0000256" key="3">
    <source>
        <dbReference type="ARBA" id="ARBA00022553"/>
    </source>
</evidence>
<keyword evidence="5" id="KW-0805">Transcription regulation</keyword>
<dbReference type="EMBL" id="JBJHQH010000003">
    <property type="protein sequence ID" value="MFK9091003.1"/>
    <property type="molecule type" value="Genomic_DNA"/>
</dbReference>
<sequence>MKVLIVDDEKHVREGIKLLGEWEQNGITEIFEAGNGEEAIQLIQTHKPQIIFSDMKMPKMDGTLLMEWIKANLPASKTIVVTGYDDYHYMRKAIHFGSMDYLLKPVDPEILNHTLETAVKEWKKEEADRMRKASSAQLINEMKPVYRDRKLTQLINSDIIEEDLYKEFGFHLSQNYTVALVRINHKAIVAFQGGRDLAYFTILNIINELLLENECGIGFRYLASKGEIVVIFWNQFERITDFLAQIYQTVKNVIHISCPIAIGKLVDKSSKLIDSYQHAKQVLLNSNLLENAESRVYRQDELPVVMLKSLMAYSSNIELAVQAGEIGAFEELIEQIAFDYTENHYLSFKQLIHFENEYLVISNQWFKKYDIPIKVADDIEKRIDGFFDKNGTFQLEDYKERMKREITLFLKKVKQKSSQKNSNVISEIEKYLQSNFDRDVKLQEISDHFYISREYISRKFKQEFNVNISDYIVKIRMARAKSLLKNSQLKIYEIANMIGYQDDKYFRKVFKKVVGVTPNEYREVNMNKK</sequence>